<name>A0A2T3ABI4_9PEZI</name>
<feature type="region of interest" description="Disordered" evidence="1">
    <location>
        <begin position="38"/>
        <end position="169"/>
    </location>
</feature>
<dbReference type="EMBL" id="KZ678418">
    <property type="protein sequence ID" value="PSR90494.1"/>
    <property type="molecule type" value="Genomic_DNA"/>
</dbReference>
<organism evidence="2 3">
    <name type="scientific">Coniella lustricola</name>
    <dbReference type="NCBI Taxonomy" id="2025994"/>
    <lineage>
        <taxon>Eukaryota</taxon>
        <taxon>Fungi</taxon>
        <taxon>Dikarya</taxon>
        <taxon>Ascomycota</taxon>
        <taxon>Pezizomycotina</taxon>
        <taxon>Sordariomycetes</taxon>
        <taxon>Sordariomycetidae</taxon>
        <taxon>Diaporthales</taxon>
        <taxon>Schizoparmaceae</taxon>
        <taxon>Coniella</taxon>
    </lineage>
</organism>
<feature type="compositionally biased region" description="Polar residues" evidence="1">
    <location>
        <begin position="71"/>
        <end position="81"/>
    </location>
</feature>
<reference evidence="2 3" key="1">
    <citation type="journal article" date="2018" name="Mycol. Prog.">
        <title>Coniella lustricola, a new species from submerged detritus.</title>
        <authorList>
            <person name="Raudabaugh D.B."/>
            <person name="Iturriaga T."/>
            <person name="Carver A."/>
            <person name="Mondo S."/>
            <person name="Pangilinan J."/>
            <person name="Lipzen A."/>
            <person name="He G."/>
            <person name="Amirebrahimi M."/>
            <person name="Grigoriev I.V."/>
            <person name="Miller A.N."/>
        </authorList>
    </citation>
    <scope>NUCLEOTIDE SEQUENCE [LARGE SCALE GENOMIC DNA]</scope>
    <source>
        <strain evidence="2 3">B22-T-1</strain>
    </source>
</reference>
<proteinExistence type="predicted"/>
<gene>
    <name evidence="2" type="ORF">BD289DRAFT_212119</name>
</gene>
<feature type="region of interest" description="Disordered" evidence="1">
    <location>
        <begin position="1"/>
        <end position="20"/>
    </location>
</feature>
<sequence length="241" mass="26872">MHSVKSSKGKSVDWDSQSQQSLTLSEYDYMASEGCSFRSPRTFIPPELPPARYQHAELPNSYDYAPRQHAPPQNSHSQYWPGQSDGWAPAFRYDDRDGKGEQEMAQARSEEGDSVVSSGRASSTAPSTWDSTSTCSDATVSTMRGTIPPPSVTSNASTAPSRHSNLSTVETHIHRQTSARQRHELPCEFCGQLFFADDDLAWKDHTETHLGNSYPARVRCCEYEVLETQVAPRALERRANL</sequence>
<dbReference type="Proteomes" id="UP000241462">
    <property type="component" value="Unassembled WGS sequence"/>
</dbReference>
<dbReference type="InParanoid" id="A0A2T3ABI4"/>
<evidence type="ECO:0000313" key="2">
    <source>
        <dbReference type="EMBL" id="PSR90494.1"/>
    </source>
</evidence>
<dbReference type="STRING" id="2025994.A0A2T3ABI4"/>
<dbReference type="OrthoDB" id="409136at2759"/>
<evidence type="ECO:0000256" key="1">
    <source>
        <dbReference type="SAM" id="MobiDB-lite"/>
    </source>
</evidence>
<keyword evidence="3" id="KW-1185">Reference proteome</keyword>
<accession>A0A2T3ABI4</accession>
<dbReference type="AlphaFoldDB" id="A0A2T3ABI4"/>
<evidence type="ECO:0000313" key="3">
    <source>
        <dbReference type="Proteomes" id="UP000241462"/>
    </source>
</evidence>
<protein>
    <submittedName>
        <fullName evidence="2">Uncharacterized protein</fullName>
    </submittedName>
</protein>
<feature type="compositionally biased region" description="Basic and acidic residues" evidence="1">
    <location>
        <begin position="92"/>
        <end position="102"/>
    </location>
</feature>
<feature type="compositionally biased region" description="Polar residues" evidence="1">
    <location>
        <begin position="115"/>
        <end position="144"/>
    </location>
</feature>
<feature type="compositionally biased region" description="Polar residues" evidence="1">
    <location>
        <begin position="152"/>
        <end position="169"/>
    </location>
</feature>